<dbReference type="GO" id="GO:0005524">
    <property type="term" value="F:ATP binding"/>
    <property type="evidence" value="ECO:0007669"/>
    <property type="project" value="UniProtKB-KW"/>
</dbReference>
<dbReference type="Pfam" id="PF13507">
    <property type="entry name" value="GATase_5"/>
    <property type="match status" value="1"/>
</dbReference>
<dbReference type="GO" id="GO:0004642">
    <property type="term" value="F:phosphoribosylformylglycinamidine synthase activity"/>
    <property type="evidence" value="ECO:0007669"/>
    <property type="project" value="UniProtKB-UniRule"/>
</dbReference>
<protein>
    <recommendedName>
        <fullName evidence="8">Phosphoribosylformylglycinamidine synthase subunit PurQ</fullName>
        <shortName evidence="8">FGAM synthase</shortName>
        <ecNumber evidence="8">6.3.5.3</ecNumber>
    </recommendedName>
    <alternativeName>
        <fullName evidence="8">Formylglycinamide ribonucleotide amidotransferase subunit I</fullName>
        <shortName evidence="8">FGAR amidotransferase I</shortName>
        <shortName evidence="8">FGAR-AT I</shortName>
    </alternativeName>
    <alternativeName>
        <fullName evidence="8">Glutaminase PurQ</fullName>
        <ecNumber evidence="8">3.5.1.2</ecNumber>
    </alternativeName>
    <alternativeName>
        <fullName evidence="8">Phosphoribosylformylglycinamidine synthase subunit I</fullName>
    </alternativeName>
</protein>
<dbReference type="SUPFAM" id="SSF52317">
    <property type="entry name" value="Class I glutamine amidotransferase-like"/>
    <property type="match status" value="1"/>
</dbReference>
<evidence type="ECO:0000256" key="8">
    <source>
        <dbReference type="HAMAP-Rule" id="MF_00421"/>
    </source>
</evidence>
<keyword evidence="3 8" id="KW-0547">Nucleotide-binding</keyword>
<evidence type="ECO:0000256" key="7">
    <source>
        <dbReference type="ARBA" id="ARBA00022962"/>
    </source>
</evidence>
<evidence type="ECO:0000313" key="10">
    <source>
        <dbReference type="Proteomes" id="UP000257323"/>
    </source>
</evidence>
<dbReference type="EC" id="3.5.1.2" evidence="8"/>
<comment type="catalytic activity">
    <reaction evidence="8">
        <text>N(2)-formyl-N(1)-(5-phospho-beta-D-ribosyl)glycinamide + L-glutamine + ATP + H2O = 2-formamido-N(1)-(5-O-phospho-beta-D-ribosyl)acetamidine + L-glutamate + ADP + phosphate + H(+)</text>
        <dbReference type="Rhea" id="RHEA:17129"/>
        <dbReference type="ChEBI" id="CHEBI:15377"/>
        <dbReference type="ChEBI" id="CHEBI:15378"/>
        <dbReference type="ChEBI" id="CHEBI:29985"/>
        <dbReference type="ChEBI" id="CHEBI:30616"/>
        <dbReference type="ChEBI" id="CHEBI:43474"/>
        <dbReference type="ChEBI" id="CHEBI:58359"/>
        <dbReference type="ChEBI" id="CHEBI:147286"/>
        <dbReference type="ChEBI" id="CHEBI:147287"/>
        <dbReference type="ChEBI" id="CHEBI:456216"/>
        <dbReference type="EC" id="6.3.5.3"/>
    </reaction>
</comment>
<keyword evidence="4 8" id="KW-0658">Purine biosynthesis</keyword>
<dbReference type="GO" id="GO:0016740">
    <property type="term" value="F:transferase activity"/>
    <property type="evidence" value="ECO:0007669"/>
    <property type="project" value="UniProtKB-KW"/>
</dbReference>
<dbReference type="InterPro" id="IPR010075">
    <property type="entry name" value="PRibForGlyAmidine_synth_PurQ"/>
</dbReference>
<dbReference type="PANTHER" id="PTHR47552:SF1">
    <property type="entry name" value="PHOSPHORIBOSYLFORMYLGLYCINAMIDINE SYNTHASE SUBUNIT PURQ"/>
    <property type="match status" value="1"/>
</dbReference>
<gene>
    <name evidence="8" type="primary">purQ</name>
    <name evidence="9" type="ORF">OP8BY_2340</name>
</gene>
<dbReference type="SMART" id="SM01211">
    <property type="entry name" value="GATase_5"/>
    <property type="match status" value="1"/>
</dbReference>
<comment type="function">
    <text evidence="8">Part of the phosphoribosylformylglycinamidine synthase complex involved in the purines biosynthetic pathway. Catalyzes the ATP-dependent conversion of formylglycinamide ribonucleotide (FGAR) and glutamine to yield formylglycinamidine ribonucleotide (FGAM) and glutamate. The FGAM synthase complex is composed of three subunits. PurQ produces an ammonia molecule by converting glutamine to glutamate. PurL transfers the ammonia molecule to FGAR to form FGAM in an ATP-dependent manner. PurS interacts with PurQ and PurL and is thought to assist in the transfer of the ammonia molecule from PurQ to PurL.</text>
</comment>
<dbReference type="PIRSF" id="PIRSF001586">
    <property type="entry name" value="FGAM_synth_I"/>
    <property type="match status" value="1"/>
</dbReference>
<evidence type="ECO:0000256" key="4">
    <source>
        <dbReference type="ARBA" id="ARBA00022755"/>
    </source>
</evidence>
<comment type="catalytic activity">
    <reaction evidence="8">
        <text>L-glutamine + H2O = L-glutamate + NH4(+)</text>
        <dbReference type="Rhea" id="RHEA:15889"/>
        <dbReference type="ChEBI" id="CHEBI:15377"/>
        <dbReference type="ChEBI" id="CHEBI:28938"/>
        <dbReference type="ChEBI" id="CHEBI:29985"/>
        <dbReference type="ChEBI" id="CHEBI:58359"/>
        <dbReference type="EC" id="3.5.1.2"/>
    </reaction>
</comment>
<proteinExistence type="inferred from homology"/>
<keyword evidence="9" id="KW-0808">Transferase</keyword>
<keyword evidence="7 8" id="KW-0315">Glutamine amidotransferase</keyword>
<dbReference type="Gene3D" id="3.40.50.880">
    <property type="match status" value="1"/>
</dbReference>
<evidence type="ECO:0000256" key="1">
    <source>
        <dbReference type="ARBA" id="ARBA00022490"/>
    </source>
</evidence>
<evidence type="ECO:0000256" key="5">
    <source>
        <dbReference type="ARBA" id="ARBA00022801"/>
    </source>
</evidence>
<dbReference type="InterPro" id="IPR029062">
    <property type="entry name" value="Class_I_gatase-like"/>
</dbReference>
<feature type="active site" description="Nucleophile" evidence="8">
    <location>
        <position position="86"/>
    </location>
</feature>
<keyword evidence="5 8" id="KW-0378">Hydrolase</keyword>
<keyword evidence="1 8" id="KW-0963">Cytoplasm</keyword>
<organism evidence="9 10">
    <name type="scientific">Candidatus Saccharicenans subterraneus</name>
    <dbReference type="NCBI Taxonomy" id="2508984"/>
    <lineage>
        <taxon>Bacteria</taxon>
        <taxon>Candidatus Aminicenantota</taxon>
        <taxon>Candidatus Aminicenantia</taxon>
        <taxon>Candidatus Aminicenantales</taxon>
        <taxon>Candidatus Saccharicenantaceae</taxon>
        <taxon>Candidatus Saccharicenans</taxon>
    </lineage>
</organism>
<evidence type="ECO:0000313" key="9">
    <source>
        <dbReference type="EMBL" id="RFT15942.1"/>
    </source>
</evidence>
<name>A0A3E2BMS7_9BACT</name>
<feature type="active site" evidence="8">
    <location>
        <position position="203"/>
    </location>
</feature>
<dbReference type="GO" id="GO:0005737">
    <property type="term" value="C:cytoplasm"/>
    <property type="evidence" value="ECO:0007669"/>
    <property type="project" value="UniProtKB-SubCell"/>
</dbReference>
<reference evidence="9 10" key="1">
    <citation type="submission" date="2018-08" db="EMBL/GenBank/DDBJ databases">
        <title>Genome analysis of the thermophilic bacterium of the candidate phylum Aminicenantes from deep subsurface aquifer revealed its physiology and ecological role.</title>
        <authorList>
            <person name="Kadnikov V.V."/>
            <person name="Mardanov A.V."/>
            <person name="Beletsky A.V."/>
            <person name="Karnachuk O.V."/>
            <person name="Ravin N.V."/>
        </authorList>
    </citation>
    <scope>NUCLEOTIDE SEQUENCE [LARGE SCALE GENOMIC DNA]</scope>
    <source>
        <strain evidence="9">BY38</strain>
    </source>
</reference>
<dbReference type="PANTHER" id="PTHR47552">
    <property type="entry name" value="PHOSPHORIBOSYLFORMYLGLYCINAMIDINE SYNTHASE SUBUNIT PURQ"/>
    <property type="match status" value="1"/>
</dbReference>
<dbReference type="Proteomes" id="UP000257323">
    <property type="component" value="Unassembled WGS sequence"/>
</dbReference>
<comment type="subunit">
    <text evidence="8">Part of the FGAM synthase complex composed of 1 PurL, 1 PurQ and 2 PurS subunits.</text>
</comment>
<sequence>MKFGVVVFPGSNCDYDTFHALQNVMGQETVFLWHKDHDLRGVDCVVLPGGFSYGDYLRSGAIARFSPIMREVKKFADSGGLVLGICNGFQILLEAGLLPGAMLRNKNLKFLCQHVHIRIENNRTAFSSAGHRGQVLRIPIAHFDGNYYAPPDLLSELEKNKQVVFRYCDEKGKLSEEANVNGSAHSIAGLINRQGNVLGMMPHPERASEKILGSEDGKIIFSSMIDYLEKKRGTGKKKATRAARPAVTPLPPLIGTF</sequence>
<dbReference type="EC" id="6.3.5.3" evidence="8"/>
<dbReference type="GO" id="GO:0006189">
    <property type="term" value="P:'de novo' IMP biosynthetic process"/>
    <property type="evidence" value="ECO:0007669"/>
    <property type="project" value="UniProtKB-UniRule"/>
</dbReference>
<dbReference type="HAMAP" id="MF_00421">
    <property type="entry name" value="PurQ"/>
    <property type="match status" value="1"/>
</dbReference>
<accession>A0A3E2BMS7</accession>
<dbReference type="PROSITE" id="PS51273">
    <property type="entry name" value="GATASE_TYPE_1"/>
    <property type="match status" value="1"/>
</dbReference>
<dbReference type="NCBIfam" id="TIGR01737">
    <property type="entry name" value="FGAM_synth_I"/>
    <property type="match status" value="1"/>
</dbReference>
<evidence type="ECO:0000256" key="2">
    <source>
        <dbReference type="ARBA" id="ARBA00022598"/>
    </source>
</evidence>
<comment type="caution">
    <text evidence="9">The sequence shown here is derived from an EMBL/GenBank/DDBJ whole genome shotgun (WGS) entry which is preliminary data.</text>
</comment>
<evidence type="ECO:0000256" key="6">
    <source>
        <dbReference type="ARBA" id="ARBA00022840"/>
    </source>
</evidence>
<dbReference type="GO" id="GO:0004359">
    <property type="term" value="F:glutaminase activity"/>
    <property type="evidence" value="ECO:0007669"/>
    <property type="project" value="UniProtKB-EC"/>
</dbReference>
<keyword evidence="2 8" id="KW-0436">Ligase</keyword>
<dbReference type="CDD" id="cd01740">
    <property type="entry name" value="GATase1_FGAR_AT"/>
    <property type="match status" value="1"/>
</dbReference>
<keyword evidence="6 8" id="KW-0067">ATP-binding</keyword>
<dbReference type="EMBL" id="QUAH01000006">
    <property type="protein sequence ID" value="RFT15942.1"/>
    <property type="molecule type" value="Genomic_DNA"/>
</dbReference>
<dbReference type="UniPathway" id="UPA00074">
    <property type="reaction ID" value="UER00128"/>
</dbReference>
<feature type="active site" evidence="8">
    <location>
        <position position="205"/>
    </location>
</feature>
<evidence type="ECO:0000256" key="3">
    <source>
        <dbReference type="ARBA" id="ARBA00022741"/>
    </source>
</evidence>
<dbReference type="NCBIfam" id="NF002957">
    <property type="entry name" value="PRK03619.1"/>
    <property type="match status" value="1"/>
</dbReference>
<comment type="pathway">
    <text evidence="8">Purine metabolism; IMP biosynthesis via de novo pathway; 5-amino-1-(5-phospho-D-ribosyl)imidazole from N(2)-formyl-N(1)-(5-phospho-D-ribosyl)glycinamide: step 1/2.</text>
</comment>
<dbReference type="AlphaFoldDB" id="A0A3E2BMS7"/>
<comment type="subcellular location">
    <subcellularLocation>
        <location evidence="8">Cytoplasm</location>
    </subcellularLocation>
</comment>